<evidence type="ECO:0000256" key="7">
    <source>
        <dbReference type="ARBA" id="ARBA00029447"/>
    </source>
</evidence>
<name>A0A1H3CEZ8_9FIRM</name>
<dbReference type="PROSITE" id="PS50885">
    <property type="entry name" value="HAMP"/>
    <property type="match status" value="1"/>
</dbReference>
<keyword evidence="6 8" id="KW-0807">Transducer</keyword>
<feature type="transmembrane region" description="Helical" evidence="10">
    <location>
        <begin position="303"/>
        <end position="324"/>
    </location>
</feature>
<dbReference type="PANTHER" id="PTHR32089:SF112">
    <property type="entry name" value="LYSOZYME-LIKE PROTEIN-RELATED"/>
    <property type="match status" value="1"/>
</dbReference>
<comment type="subcellular location">
    <subcellularLocation>
        <location evidence="1">Cell membrane</location>
        <topology evidence="1">Multi-pass membrane protein</topology>
    </subcellularLocation>
</comment>
<dbReference type="InterPro" id="IPR033463">
    <property type="entry name" value="sCache_3"/>
</dbReference>
<dbReference type="AlphaFoldDB" id="A0A1H3CEZ8"/>
<evidence type="ECO:0000256" key="8">
    <source>
        <dbReference type="PROSITE-ProRule" id="PRU00284"/>
    </source>
</evidence>
<dbReference type="EMBL" id="FNNG01000012">
    <property type="protein sequence ID" value="SDX52069.1"/>
    <property type="molecule type" value="Genomic_DNA"/>
</dbReference>
<evidence type="ECO:0000256" key="10">
    <source>
        <dbReference type="SAM" id="Phobius"/>
    </source>
</evidence>
<dbReference type="CDD" id="cd06225">
    <property type="entry name" value="HAMP"/>
    <property type="match status" value="1"/>
</dbReference>
<dbReference type="Pfam" id="PF17203">
    <property type="entry name" value="sCache_3_2"/>
    <property type="match status" value="1"/>
</dbReference>
<evidence type="ECO:0000256" key="4">
    <source>
        <dbReference type="ARBA" id="ARBA00022989"/>
    </source>
</evidence>
<proteinExistence type="inferred from homology"/>
<keyword evidence="4 10" id="KW-1133">Transmembrane helix</keyword>
<reference evidence="13 14" key="1">
    <citation type="submission" date="2016-10" db="EMBL/GenBank/DDBJ databases">
        <authorList>
            <person name="de Groot N.N."/>
        </authorList>
    </citation>
    <scope>NUCLEOTIDE SEQUENCE [LARGE SCALE GENOMIC DNA]</scope>
    <source>
        <strain evidence="13 14">DSM 23310</strain>
    </source>
</reference>
<dbReference type="InterPro" id="IPR029151">
    <property type="entry name" value="Sensor-like_sf"/>
</dbReference>
<evidence type="ECO:0000259" key="12">
    <source>
        <dbReference type="PROSITE" id="PS50885"/>
    </source>
</evidence>
<comment type="similarity">
    <text evidence="7">Belongs to the methyl-accepting chemotaxis (MCP) protein family.</text>
</comment>
<sequence>MRSKKPEVTQSSGSIRKKSIKTKLIIIPITLVIISIVLISIFSSISVRNSLLAEMHKNGQFILEQFVERLNDNYKSLETINWMIEDEIRKAVKTLMDFEQLDNQKLTRVATNLGIDELNYFNSEGVILYSNIPKNIGWKFDESHPLYSFMNSSETELIEDIRKDAVSNTYRKYGAIKNSDGTFVQVGINADYINALTEQFKYQRLVEELALSREIVYAVFIDKDLKAAAHSDTERIGLDLSEDKGSVSAIREQKPYSSEYLYGEEKIEVLDLVYPAIVDDELIGAVSIGFSMEDINKSISKNIIQIVATGIAAIILLVVILYRLSHDAVNTINQLKEHLKLIASGDFTKNLSDQLLREEDEFGEISNSVNIMQSSVRNIIENILKKAETVATHSEELTATTEQSAAAADEISKVIEGIASGASDQAENTEVGFFAATKLGDMVVQNTNYMEELNNSTIEVNQLKNEGSELIRDLIEKTEINIRSAEEIEKAINDTNQSVEKIAIASEMIKNISDQTNLLALNAAIEAARAGESGRGFAVVADEIRKLAEQSTQFTEEISSIIDDLTSKTSIVVNAMNEVKKATDLQSLGVEQTSAKFDGIAYALEEMQKMIKTVNKFASQMIEEKEKILEILENLSAISQENAAGTEEASASVEEQTASMAQISGASEELSRIAEELNNELSFFKI</sequence>
<evidence type="ECO:0000259" key="11">
    <source>
        <dbReference type="PROSITE" id="PS50111"/>
    </source>
</evidence>
<dbReference type="PROSITE" id="PS50111">
    <property type="entry name" value="CHEMOTAXIS_TRANSDUC_2"/>
    <property type="match status" value="1"/>
</dbReference>
<protein>
    <submittedName>
        <fullName evidence="13">Methyl-accepting chemotaxis protein</fullName>
    </submittedName>
</protein>
<keyword evidence="2" id="KW-1003">Cell membrane</keyword>
<feature type="coiled-coil region" evidence="9">
    <location>
        <begin position="615"/>
        <end position="680"/>
    </location>
</feature>
<dbReference type="InterPro" id="IPR003660">
    <property type="entry name" value="HAMP_dom"/>
</dbReference>
<dbReference type="SMART" id="SM00283">
    <property type="entry name" value="MA"/>
    <property type="match status" value="1"/>
</dbReference>
<feature type="domain" description="HAMP" evidence="12">
    <location>
        <begin position="326"/>
        <end position="381"/>
    </location>
</feature>
<evidence type="ECO:0000256" key="3">
    <source>
        <dbReference type="ARBA" id="ARBA00022692"/>
    </source>
</evidence>
<dbReference type="Proteomes" id="UP000198828">
    <property type="component" value="Unassembled WGS sequence"/>
</dbReference>
<dbReference type="SUPFAM" id="SSF58104">
    <property type="entry name" value="Methyl-accepting chemotaxis protein (MCP) signaling domain"/>
    <property type="match status" value="1"/>
</dbReference>
<dbReference type="OrthoDB" id="369336at2"/>
<evidence type="ECO:0000313" key="14">
    <source>
        <dbReference type="Proteomes" id="UP000198828"/>
    </source>
</evidence>
<dbReference type="Gene3D" id="1.10.287.950">
    <property type="entry name" value="Methyl-accepting chemotaxis protein"/>
    <property type="match status" value="1"/>
</dbReference>
<dbReference type="Gene3D" id="3.30.450.20">
    <property type="entry name" value="PAS domain"/>
    <property type="match status" value="1"/>
</dbReference>
<keyword evidence="3 10" id="KW-0812">Transmembrane</keyword>
<accession>A0A1H3CEZ8</accession>
<gene>
    <name evidence="13" type="ORF">SAMN05660923_02462</name>
</gene>
<dbReference type="InterPro" id="IPR004089">
    <property type="entry name" value="MCPsignal_dom"/>
</dbReference>
<dbReference type="GO" id="GO:0005886">
    <property type="term" value="C:plasma membrane"/>
    <property type="evidence" value="ECO:0007669"/>
    <property type="project" value="UniProtKB-SubCell"/>
</dbReference>
<keyword evidence="5 10" id="KW-0472">Membrane</keyword>
<evidence type="ECO:0000313" key="13">
    <source>
        <dbReference type="EMBL" id="SDX52069.1"/>
    </source>
</evidence>
<keyword evidence="9" id="KW-0175">Coiled coil</keyword>
<organism evidence="13 14">
    <name type="scientific">Tepidimicrobium xylanilyticum</name>
    <dbReference type="NCBI Taxonomy" id="1123352"/>
    <lineage>
        <taxon>Bacteria</taxon>
        <taxon>Bacillati</taxon>
        <taxon>Bacillota</taxon>
        <taxon>Tissierellia</taxon>
        <taxon>Tissierellales</taxon>
        <taxon>Tepidimicrobiaceae</taxon>
        <taxon>Tepidimicrobium</taxon>
    </lineage>
</organism>
<feature type="transmembrane region" description="Helical" evidence="10">
    <location>
        <begin position="24"/>
        <end position="45"/>
    </location>
</feature>
<dbReference type="SUPFAM" id="SSF103190">
    <property type="entry name" value="Sensory domain-like"/>
    <property type="match status" value="1"/>
</dbReference>
<evidence type="ECO:0000256" key="1">
    <source>
        <dbReference type="ARBA" id="ARBA00004651"/>
    </source>
</evidence>
<dbReference type="Pfam" id="PF00015">
    <property type="entry name" value="MCPsignal"/>
    <property type="match status" value="1"/>
</dbReference>
<evidence type="ECO:0000256" key="5">
    <source>
        <dbReference type="ARBA" id="ARBA00023136"/>
    </source>
</evidence>
<evidence type="ECO:0000256" key="9">
    <source>
        <dbReference type="SAM" id="Coils"/>
    </source>
</evidence>
<dbReference type="PANTHER" id="PTHR32089">
    <property type="entry name" value="METHYL-ACCEPTING CHEMOTAXIS PROTEIN MCPB"/>
    <property type="match status" value="1"/>
</dbReference>
<dbReference type="RefSeq" id="WP_093754116.1">
    <property type="nucleotide sequence ID" value="NZ_FNNG01000012.1"/>
</dbReference>
<evidence type="ECO:0000256" key="2">
    <source>
        <dbReference type="ARBA" id="ARBA00022475"/>
    </source>
</evidence>
<feature type="domain" description="Methyl-accepting transducer" evidence="11">
    <location>
        <begin position="400"/>
        <end position="657"/>
    </location>
</feature>
<dbReference type="GO" id="GO:0007165">
    <property type="term" value="P:signal transduction"/>
    <property type="evidence" value="ECO:0007669"/>
    <property type="project" value="UniProtKB-KW"/>
</dbReference>
<dbReference type="Gene3D" id="6.10.340.10">
    <property type="match status" value="1"/>
</dbReference>
<dbReference type="SMART" id="SM00304">
    <property type="entry name" value="HAMP"/>
    <property type="match status" value="1"/>
</dbReference>
<evidence type="ECO:0000256" key="6">
    <source>
        <dbReference type="ARBA" id="ARBA00023224"/>
    </source>
</evidence>
<keyword evidence="14" id="KW-1185">Reference proteome</keyword>